<dbReference type="Proteomes" id="UP000027936">
    <property type="component" value="Unassembled WGS sequence"/>
</dbReference>
<dbReference type="PATRIC" id="fig|1348973.3.peg.406"/>
<organism evidence="2 3">
    <name type="scientific">Schinkia azotoformans MEV2011</name>
    <dbReference type="NCBI Taxonomy" id="1348973"/>
    <lineage>
        <taxon>Bacteria</taxon>
        <taxon>Bacillati</taxon>
        <taxon>Bacillota</taxon>
        <taxon>Bacilli</taxon>
        <taxon>Bacillales</taxon>
        <taxon>Bacillaceae</taxon>
        <taxon>Calidifontibacillus/Schinkia group</taxon>
        <taxon>Schinkia</taxon>
    </lineage>
</organism>
<comment type="caution">
    <text evidence="2">The sequence shown here is derived from an EMBL/GenBank/DDBJ whole genome shotgun (WGS) entry which is preliminary data.</text>
</comment>
<dbReference type="AlphaFoldDB" id="A0A072P4I2"/>
<evidence type="ECO:0000256" key="1">
    <source>
        <dbReference type="SAM" id="Phobius"/>
    </source>
</evidence>
<evidence type="ECO:0000313" key="2">
    <source>
        <dbReference type="EMBL" id="KEF40390.1"/>
    </source>
</evidence>
<name>A0A072P4I2_SCHAZ</name>
<proteinExistence type="predicted"/>
<evidence type="ECO:0000313" key="3">
    <source>
        <dbReference type="Proteomes" id="UP000027936"/>
    </source>
</evidence>
<reference evidence="2 3" key="1">
    <citation type="submission" date="2014-04" db="EMBL/GenBank/DDBJ databases">
        <title>Draft genome sequence of Bacillus azotoformans MEV2011, a (co-) denitrifying strain unable to grow in the presence of oxygen.</title>
        <authorList>
            <person name="Nielsen M."/>
            <person name="Schreiber L."/>
            <person name="Finster K."/>
            <person name="Schramm A."/>
        </authorList>
    </citation>
    <scope>NUCLEOTIDE SEQUENCE [LARGE SCALE GENOMIC DNA]</scope>
    <source>
        <strain evidence="2 3">MEV2011</strain>
    </source>
</reference>
<accession>A0A072P4I2</accession>
<sequence length="174" mass="20049">MITNTTKIEPIDYSKDIDFLRGLIETIQSDVQFTVNVSIAVLAVAITIAGWALSVLVRKWVNEKVDQELNKRLINLLKNNPPVFSASGSSNPDVNKKIYLSEAIQGIDQLESENVIMLNVNPEHLTWNDIERKFSPKILRNRDGVVEIEIPEYHENNGLIHWKIVWLRKHYDFK</sequence>
<keyword evidence="1" id="KW-0812">Transmembrane</keyword>
<keyword evidence="1" id="KW-0472">Membrane</keyword>
<dbReference type="OrthoDB" id="9988884at2"/>
<dbReference type="EMBL" id="JJRY01000001">
    <property type="protein sequence ID" value="KEF40390.1"/>
    <property type="molecule type" value="Genomic_DNA"/>
</dbReference>
<dbReference type="RefSeq" id="WP_035192809.1">
    <property type="nucleotide sequence ID" value="NZ_JJRY01000001.1"/>
</dbReference>
<feature type="transmembrane region" description="Helical" evidence="1">
    <location>
        <begin position="37"/>
        <end position="57"/>
    </location>
</feature>
<gene>
    <name evidence="2" type="ORF">M670_00416</name>
</gene>
<keyword evidence="1" id="KW-1133">Transmembrane helix</keyword>
<protein>
    <submittedName>
        <fullName evidence="2">Uncharacterized protein</fullName>
    </submittedName>
</protein>